<protein>
    <submittedName>
        <fullName evidence="2">Uncharacterized protein</fullName>
    </submittedName>
</protein>
<evidence type="ECO:0000313" key="2">
    <source>
        <dbReference type="EMBL" id="GMT28885.1"/>
    </source>
</evidence>
<evidence type="ECO:0000313" key="3">
    <source>
        <dbReference type="Proteomes" id="UP001432322"/>
    </source>
</evidence>
<accession>A0AAV5WE21</accession>
<reference evidence="2" key="1">
    <citation type="submission" date="2023-10" db="EMBL/GenBank/DDBJ databases">
        <title>Genome assembly of Pristionchus species.</title>
        <authorList>
            <person name="Yoshida K."/>
            <person name="Sommer R.J."/>
        </authorList>
    </citation>
    <scope>NUCLEOTIDE SEQUENCE</scope>
    <source>
        <strain evidence="2">RS5133</strain>
    </source>
</reference>
<keyword evidence="3" id="KW-1185">Reference proteome</keyword>
<organism evidence="2 3">
    <name type="scientific">Pristionchus fissidentatus</name>
    <dbReference type="NCBI Taxonomy" id="1538716"/>
    <lineage>
        <taxon>Eukaryota</taxon>
        <taxon>Metazoa</taxon>
        <taxon>Ecdysozoa</taxon>
        <taxon>Nematoda</taxon>
        <taxon>Chromadorea</taxon>
        <taxon>Rhabditida</taxon>
        <taxon>Rhabditina</taxon>
        <taxon>Diplogasteromorpha</taxon>
        <taxon>Diplogasteroidea</taxon>
        <taxon>Neodiplogasteridae</taxon>
        <taxon>Pristionchus</taxon>
    </lineage>
</organism>
<dbReference type="AlphaFoldDB" id="A0AAV5WE21"/>
<keyword evidence="1" id="KW-0812">Transmembrane</keyword>
<keyword evidence="1" id="KW-0472">Membrane</keyword>
<dbReference type="Proteomes" id="UP001432322">
    <property type="component" value="Unassembled WGS sequence"/>
</dbReference>
<feature type="non-terminal residue" evidence="2">
    <location>
        <position position="1"/>
    </location>
</feature>
<gene>
    <name evidence="2" type="ORF">PFISCL1PPCAC_20182</name>
</gene>
<name>A0AAV5WE21_9BILA</name>
<evidence type="ECO:0000256" key="1">
    <source>
        <dbReference type="SAM" id="Phobius"/>
    </source>
</evidence>
<keyword evidence="1" id="KW-1133">Transmembrane helix</keyword>
<sequence length="189" mass="21368">ILFRVIPLLVLWAMAGYSLFGCAIAFIFTWRRADGRFGGTLLGYGGEKRLSALCRYWLRGVPLRESAAAASFSWTFRSTKDRYRITNKDGDLNKSTYSMASNRSYKSTRNPTLRGYTRKTEDMDVSLLSEDNYGNGDSLERNYNNNCAPKYSSYHCSSSHAPAGPYICTLTTISNTGPRLLWHLKLIQN</sequence>
<dbReference type="EMBL" id="BTSY01000005">
    <property type="protein sequence ID" value="GMT28885.1"/>
    <property type="molecule type" value="Genomic_DNA"/>
</dbReference>
<feature type="transmembrane region" description="Helical" evidence="1">
    <location>
        <begin position="6"/>
        <end position="28"/>
    </location>
</feature>
<comment type="caution">
    <text evidence="2">The sequence shown here is derived from an EMBL/GenBank/DDBJ whole genome shotgun (WGS) entry which is preliminary data.</text>
</comment>
<proteinExistence type="predicted"/>